<protein>
    <submittedName>
        <fullName evidence="4">Class I SAM-dependent methyltransferase</fullName>
        <ecNumber evidence="4">2.1.-.-</ecNumber>
    </submittedName>
</protein>
<dbReference type="EMBL" id="JAROCA020000001">
    <property type="protein sequence ID" value="MDY0405513.1"/>
    <property type="molecule type" value="Genomic_DNA"/>
</dbReference>
<dbReference type="Pfam" id="PF13649">
    <property type="entry name" value="Methyltransf_25"/>
    <property type="match status" value="1"/>
</dbReference>
<dbReference type="PANTHER" id="PTHR43861:SF1">
    <property type="entry name" value="TRANS-ACONITATE 2-METHYLTRANSFERASE"/>
    <property type="match status" value="1"/>
</dbReference>
<keyword evidence="5" id="KW-1185">Reference proteome</keyword>
<dbReference type="GO" id="GO:0032259">
    <property type="term" value="P:methylation"/>
    <property type="evidence" value="ECO:0007669"/>
    <property type="project" value="UniProtKB-KW"/>
</dbReference>
<dbReference type="InterPro" id="IPR029063">
    <property type="entry name" value="SAM-dependent_MTases_sf"/>
</dbReference>
<dbReference type="RefSeq" id="WP_306066236.1">
    <property type="nucleotide sequence ID" value="NZ_JAROCA020000001.1"/>
</dbReference>
<evidence type="ECO:0000313" key="4">
    <source>
        <dbReference type="EMBL" id="MDY0405513.1"/>
    </source>
</evidence>
<dbReference type="Gene3D" id="2.20.25.110">
    <property type="entry name" value="S-adenosyl-L-methionine-dependent methyltransferases"/>
    <property type="match status" value="1"/>
</dbReference>
<accession>A0ABU5CGR6</accession>
<sequence>MSYQELALFYDQFMKDAPYDEWVAFMENAFKTYALTGNHIIDLGCGTGEISWRMAAKDYQVMALDNAENMLTIAAEKAHNKNLPIRFIHQDLRELEGLTDLDAAFSFCDVINYITEPDELKKVFTGVADALKPGGLFLFDVHSLTHVQNDLIDQTFALDEENCSYIWFCSSGEQPGEMYHDLTFFVRDDENQGKDTYYRFDESHHQHTYSVVFYTSLLEECGFEVKKVCGDFSLETEVTDTTERIFFIAKKL</sequence>
<dbReference type="CDD" id="cd02440">
    <property type="entry name" value="AdoMet_MTases"/>
    <property type="match status" value="1"/>
</dbReference>
<keyword evidence="2 4" id="KW-0808">Transferase</keyword>
<dbReference type="Proteomes" id="UP001228376">
    <property type="component" value="Unassembled WGS sequence"/>
</dbReference>
<dbReference type="PANTHER" id="PTHR43861">
    <property type="entry name" value="TRANS-ACONITATE 2-METHYLTRANSFERASE-RELATED"/>
    <property type="match status" value="1"/>
</dbReference>
<proteinExistence type="predicted"/>
<evidence type="ECO:0000313" key="5">
    <source>
        <dbReference type="Proteomes" id="UP001228376"/>
    </source>
</evidence>
<dbReference type="SUPFAM" id="SSF53335">
    <property type="entry name" value="S-adenosyl-L-methionine-dependent methyltransferases"/>
    <property type="match status" value="1"/>
</dbReference>
<reference evidence="4 5" key="1">
    <citation type="submission" date="2023-10" db="EMBL/GenBank/DDBJ databases">
        <title>179-bfca-hs.</title>
        <authorList>
            <person name="Miliotis G."/>
            <person name="Sengupta P."/>
            <person name="Hameed A."/>
            <person name="Chuvochina M."/>
            <person name="Mcdonagh F."/>
            <person name="Simpson A.C."/>
            <person name="Singh N.K."/>
            <person name="Rekha P.D."/>
            <person name="Raman K."/>
            <person name="Hugenholtz P."/>
            <person name="Venkateswaran K."/>
        </authorList>
    </citation>
    <scope>NUCLEOTIDE SEQUENCE [LARGE SCALE GENOMIC DNA]</scope>
    <source>
        <strain evidence="4 5">179-BFC-A-HS</strain>
    </source>
</reference>
<dbReference type="InterPro" id="IPR041698">
    <property type="entry name" value="Methyltransf_25"/>
</dbReference>
<evidence type="ECO:0000256" key="2">
    <source>
        <dbReference type="ARBA" id="ARBA00022679"/>
    </source>
</evidence>
<dbReference type="Gene3D" id="3.40.50.150">
    <property type="entry name" value="Vaccinia Virus protein VP39"/>
    <property type="match status" value="1"/>
</dbReference>
<dbReference type="EC" id="2.1.-.-" evidence="4"/>
<comment type="caution">
    <text evidence="4">The sequence shown here is derived from an EMBL/GenBank/DDBJ whole genome shotgun (WGS) entry which is preliminary data.</text>
</comment>
<evidence type="ECO:0000256" key="1">
    <source>
        <dbReference type="ARBA" id="ARBA00022603"/>
    </source>
</evidence>
<feature type="domain" description="Methyltransferase" evidence="3">
    <location>
        <begin position="40"/>
        <end position="135"/>
    </location>
</feature>
<dbReference type="GO" id="GO:0008168">
    <property type="term" value="F:methyltransferase activity"/>
    <property type="evidence" value="ECO:0007669"/>
    <property type="project" value="UniProtKB-KW"/>
</dbReference>
<name>A0ABU5CGR6_9BACI</name>
<keyword evidence="1 4" id="KW-0489">Methyltransferase</keyword>
<evidence type="ECO:0000259" key="3">
    <source>
        <dbReference type="Pfam" id="PF13649"/>
    </source>
</evidence>
<organism evidence="4 5">
    <name type="scientific">Tigheibacillus jepli</name>
    <dbReference type="NCBI Taxonomy" id="3035914"/>
    <lineage>
        <taxon>Bacteria</taxon>
        <taxon>Bacillati</taxon>
        <taxon>Bacillota</taxon>
        <taxon>Bacilli</taxon>
        <taxon>Bacillales</taxon>
        <taxon>Bacillaceae</taxon>
        <taxon>Tigheibacillus</taxon>
    </lineage>
</organism>
<gene>
    <name evidence="4" type="ORF">P5G51_008975</name>
</gene>